<dbReference type="Pfam" id="PF01638">
    <property type="entry name" value="HxlR"/>
    <property type="match status" value="1"/>
</dbReference>
<sequence>MIVRDLLLGPKRYKDLLEGLPGMGTNILAARLKELEQATIIRRRVLPPPAGSTVYELTTYGRELEDILMTLTRWGAKSLGPRQPEQFLRPVTLVLGLRERFKSEAACHLQAVYELRFEDDETYTIRIANGSLEASYGSAGNPDLVVTADVETFLQLQERHLLPQEAMASRKVQLDGNSDLFTPFLELFDVDGRSAVPSGVSGACDQ</sequence>
<evidence type="ECO:0000313" key="6">
    <source>
        <dbReference type="Proteomes" id="UP000612362"/>
    </source>
</evidence>
<dbReference type="GO" id="GO:0003677">
    <property type="term" value="F:DNA binding"/>
    <property type="evidence" value="ECO:0007669"/>
    <property type="project" value="UniProtKB-KW"/>
</dbReference>
<dbReference type="AlphaFoldDB" id="A0A8J3IG27"/>
<proteinExistence type="predicted"/>
<keyword evidence="2" id="KW-0238">DNA-binding</keyword>
<dbReference type="InterPro" id="IPR036390">
    <property type="entry name" value="WH_DNA-bd_sf"/>
</dbReference>
<dbReference type="InterPro" id="IPR036388">
    <property type="entry name" value="WH-like_DNA-bd_sf"/>
</dbReference>
<comment type="caution">
    <text evidence="5">The sequence shown here is derived from an EMBL/GenBank/DDBJ whole genome shotgun (WGS) entry which is preliminary data.</text>
</comment>
<dbReference type="Gene3D" id="3.30.1050.10">
    <property type="entry name" value="SCP2 sterol-binding domain"/>
    <property type="match status" value="1"/>
</dbReference>
<name>A0A8J3IG27_9CHLR</name>
<dbReference type="PANTHER" id="PTHR33204">
    <property type="entry name" value="TRANSCRIPTIONAL REGULATOR, MARR FAMILY"/>
    <property type="match status" value="1"/>
</dbReference>
<dbReference type="SUPFAM" id="SSF46785">
    <property type="entry name" value="Winged helix' DNA-binding domain"/>
    <property type="match status" value="1"/>
</dbReference>
<feature type="domain" description="HTH hxlR-type" evidence="4">
    <location>
        <begin position="1"/>
        <end position="83"/>
    </location>
</feature>
<evidence type="ECO:0000256" key="3">
    <source>
        <dbReference type="ARBA" id="ARBA00023163"/>
    </source>
</evidence>
<dbReference type="Proteomes" id="UP000612362">
    <property type="component" value="Unassembled WGS sequence"/>
</dbReference>
<keyword evidence="3" id="KW-0804">Transcription</keyword>
<evidence type="ECO:0000259" key="4">
    <source>
        <dbReference type="PROSITE" id="PS51118"/>
    </source>
</evidence>
<evidence type="ECO:0000256" key="2">
    <source>
        <dbReference type="ARBA" id="ARBA00023125"/>
    </source>
</evidence>
<dbReference type="InterPro" id="IPR003033">
    <property type="entry name" value="SCP2_sterol-bd_dom"/>
</dbReference>
<dbReference type="InterPro" id="IPR002577">
    <property type="entry name" value="HTH_HxlR"/>
</dbReference>
<evidence type="ECO:0000313" key="5">
    <source>
        <dbReference type="EMBL" id="GHO50514.1"/>
    </source>
</evidence>
<dbReference type="Gene3D" id="1.10.10.10">
    <property type="entry name" value="Winged helix-like DNA-binding domain superfamily/Winged helix DNA-binding domain"/>
    <property type="match status" value="1"/>
</dbReference>
<dbReference type="PANTHER" id="PTHR33204:SF18">
    <property type="entry name" value="TRANSCRIPTIONAL REGULATORY PROTEIN"/>
    <property type="match status" value="1"/>
</dbReference>
<dbReference type="InterPro" id="IPR036527">
    <property type="entry name" value="SCP2_sterol-bd_dom_sf"/>
</dbReference>
<dbReference type="PROSITE" id="PS51118">
    <property type="entry name" value="HTH_HXLR"/>
    <property type="match status" value="1"/>
</dbReference>
<keyword evidence="6" id="KW-1185">Reference proteome</keyword>
<dbReference type="EMBL" id="BNJF01000008">
    <property type="protein sequence ID" value="GHO50514.1"/>
    <property type="molecule type" value="Genomic_DNA"/>
</dbReference>
<keyword evidence="1" id="KW-0805">Transcription regulation</keyword>
<dbReference type="Pfam" id="PF02036">
    <property type="entry name" value="SCP2"/>
    <property type="match status" value="1"/>
</dbReference>
<organism evidence="5 6">
    <name type="scientific">Ktedonospora formicarum</name>
    <dbReference type="NCBI Taxonomy" id="2778364"/>
    <lineage>
        <taxon>Bacteria</taxon>
        <taxon>Bacillati</taxon>
        <taxon>Chloroflexota</taxon>
        <taxon>Ktedonobacteria</taxon>
        <taxon>Ktedonobacterales</taxon>
        <taxon>Ktedonobacteraceae</taxon>
        <taxon>Ktedonospora</taxon>
    </lineage>
</organism>
<protein>
    <submittedName>
        <fullName evidence="5">HxlR family transcriptional regulator</fullName>
    </submittedName>
</protein>
<evidence type="ECO:0000256" key="1">
    <source>
        <dbReference type="ARBA" id="ARBA00023015"/>
    </source>
</evidence>
<reference evidence="5" key="1">
    <citation type="submission" date="2020-10" db="EMBL/GenBank/DDBJ databases">
        <title>Taxonomic study of unclassified bacteria belonging to the class Ktedonobacteria.</title>
        <authorList>
            <person name="Yabe S."/>
            <person name="Wang C.M."/>
            <person name="Zheng Y."/>
            <person name="Sakai Y."/>
            <person name="Cavaletti L."/>
            <person name="Monciardini P."/>
            <person name="Donadio S."/>
        </authorList>
    </citation>
    <scope>NUCLEOTIDE SEQUENCE</scope>
    <source>
        <strain evidence="5">SOSP1-1</strain>
    </source>
</reference>
<accession>A0A8J3IG27</accession>
<dbReference type="SUPFAM" id="SSF55718">
    <property type="entry name" value="SCP-like"/>
    <property type="match status" value="1"/>
</dbReference>
<gene>
    <name evidence="5" type="ORF">KSX_86770</name>
</gene>